<sequence length="124" mass="13862">MKDQATSPIVIEDDASENNDDERIPDASNRSVNVQDNLENTPNENSGNDSQDSATNDGNNTIQIWLLRRLPRRSSRQSVTFGNNTCEHNILQGLLQELSTPVRRESIENNEVAKDDSEASIPRL</sequence>
<feature type="region of interest" description="Disordered" evidence="1">
    <location>
        <begin position="1"/>
        <end position="60"/>
    </location>
</feature>
<gene>
    <name evidence="2" type="ORF">FMOSSE_LOCUS10320</name>
</gene>
<reference evidence="2" key="1">
    <citation type="submission" date="2021-06" db="EMBL/GenBank/DDBJ databases">
        <authorList>
            <person name="Kallberg Y."/>
            <person name="Tangrot J."/>
            <person name="Rosling A."/>
        </authorList>
    </citation>
    <scope>NUCLEOTIDE SEQUENCE</scope>
    <source>
        <strain evidence="2">87-6 pot B 2015</strain>
    </source>
</reference>
<dbReference type="Proteomes" id="UP000789375">
    <property type="component" value="Unassembled WGS sequence"/>
</dbReference>
<comment type="caution">
    <text evidence="2">The sequence shown here is derived from an EMBL/GenBank/DDBJ whole genome shotgun (WGS) entry which is preliminary data.</text>
</comment>
<feature type="compositionally biased region" description="Acidic residues" evidence="1">
    <location>
        <begin position="11"/>
        <end position="20"/>
    </location>
</feature>
<protein>
    <submittedName>
        <fullName evidence="2">2402_t:CDS:1</fullName>
    </submittedName>
</protein>
<accession>A0A9N9D8Z7</accession>
<evidence type="ECO:0000313" key="3">
    <source>
        <dbReference type="Proteomes" id="UP000789375"/>
    </source>
</evidence>
<name>A0A9N9D8Z7_FUNMO</name>
<feature type="compositionally biased region" description="Polar residues" evidence="1">
    <location>
        <begin position="28"/>
        <end position="60"/>
    </location>
</feature>
<evidence type="ECO:0000256" key="1">
    <source>
        <dbReference type="SAM" id="MobiDB-lite"/>
    </source>
</evidence>
<organism evidence="2 3">
    <name type="scientific">Funneliformis mosseae</name>
    <name type="common">Endomycorrhizal fungus</name>
    <name type="synonym">Glomus mosseae</name>
    <dbReference type="NCBI Taxonomy" id="27381"/>
    <lineage>
        <taxon>Eukaryota</taxon>
        <taxon>Fungi</taxon>
        <taxon>Fungi incertae sedis</taxon>
        <taxon>Mucoromycota</taxon>
        <taxon>Glomeromycotina</taxon>
        <taxon>Glomeromycetes</taxon>
        <taxon>Glomerales</taxon>
        <taxon>Glomeraceae</taxon>
        <taxon>Funneliformis</taxon>
    </lineage>
</organism>
<evidence type="ECO:0000313" key="2">
    <source>
        <dbReference type="EMBL" id="CAG8627599.1"/>
    </source>
</evidence>
<proteinExistence type="predicted"/>
<dbReference type="AlphaFoldDB" id="A0A9N9D8Z7"/>
<keyword evidence="3" id="KW-1185">Reference proteome</keyword>
<dbReference type="EMBL" id="CAJVPP010003358">
    <property type="protein sequence ID" value="CAG8627599.1"/>
    <property type="molecule type" value="Genomic_DNA"/>
</dbReference>